<dbReference type="EMBL" id="OD006890">
    <property type="protein sequence ID" value="CAD7413470.1"/>
    <property type="molecule type" value="Genomic_DNA"/>
</dbReference>
<accession>A0A7R9H9X7</accession>
<proteinExistence type="predicted"/>
<gene>
    <name evidence="1" type="ORF">TPSB3V08_LOCUS9038</name>
</gene>
<reference evidence="1" key="1">
    <citation type="submission" date="2020-11" db="EMBL/GenBank/DDBJ databases">
        <authorList>
            <person name="Tran Van P."/>
        </authorList>
    </citation>
    <scope>NUCLEOTIDE SEQUENCE</scope>
</reference>
<sequence length="127" mass="14159">MYQGYRTWTPMGLGASDHIRSSLAGFLIMRPLLVEVNRAGVPFEADSSLMGCLISWSRSKGLLLALPRSTPVSLHPSSLHIVSQHQHIVFSTPNERRLKGARQNKHHMGHYSGLEAYPRVEETSVVL</sequence>
<dbReference type="AlphaFoldDB" id="A0A7R9H9X7"/>
<organism evidence="1">
    <name type="scientific">Timema poppense</name>
    <name type="common">Walking stick</name>
    <dbReference type="NCBI Taxonomy" id="170557"/>
    <lineage>
        <taxon>Eukaryota</taxon>
        <taxon>Metazoa</taxon>
        <taxon>Ecdysozoa</taxon>
        <taxon>Arthropoda</taxon>
        <taxon>Hexapoda</taxon>
        <taxon>Insecta</taxon>
        <taxon>Pterygota</taxon>
        <taxon>Neoptera</taxon>
        <taxon>Polyneoptera</taxon>
        <taxon>Phasmatodea</taxon>
        <taxon>Timematodea</taxon>
        <taxon>Timematoidea</taxon>
        <taxon>Timematidae</taxon>
        <taxon>Timema</taxon>
    </lineage>
</organism>
<protein>
    <submittedName>
        <fullName evidence="1">Uncharacterized protein</fullName>
    </submittedName>
</protein>
<evidence type="ECO:0000313" key="1">
    <source>
        <dbReference type="EMBL" id="CAD7413470.1"/>
    </source>
</evidence>
<name>A0A7R9H9X7_TIMPO</name>